<organism evidence="1 2">
    <name type="scientific">Oricola cellulosilytica</name>
    <dbReference type="NCBI Taxonomy" id="1429082"/>
    <lineage>
        <taxon>Bacteria</taxon>
        <taxon>Pseudomonadati</taxon>
        <taxon>Pseudomonadota</taxon>
        <taxon>Alphaproteobacteria</taxon>
        <taxon>Hyphomicrobiales</taxon>
        <taxon>Ahrensiaceae</taxon>
        <taxon>Oricola</taxon>
    </lineage>
</organism>
<dbReference type="EMBL" id="SJST01000003">
    <property type="protein sequence ID" value="TCD14469.1"/>
    <property type="molecule type" value="Genomic_DNA"/>
</dbReference>
<dbReference type="Pfam" id="PF12096">
    <property type="entry name" value="DUF3572"/>
    <property type="match status" value="1"/>
</dbReference>
<protein>
    <submittedName>
        <fullName evidence="1">DUF3572 family protein</fullName>
    </submittedName>
</protein>
<dbReference type="RefSeq" id="WP_131568524.1">
    <property type="nucleotide sequence ID" value="NZ_JAINFK010000002.1"/>
</dbReference>
<name>A0A4R0PDR5_9HYPH</name>
<proteinExistence type="predicted"/>
<dbReference type="AlphaFoldDB" id="A0A4R0PDR5"/>
<comment type="caution">
    <text evidence="1">The sequence shown here is derived from an EMBL/GenBank/DDBJ whole genome shotgun (WGS) entry which is preliminary data.</text>
</comment>
<evidence type="ECO:0000313" key="1">
    <source>
        <dbReference type="EMBL" id="TCD14469.1"/>
    </source>
</evidence>
<reference evidence="1 2" key="1">
    <citation type="journal article" date="2015" name="Antonie Van Leeuwenhoek">
        <title>Oricola cellulosilytica gen. nov., sp. nov., a cellulose-degrading bacterium of the family Phyllobacteriaceae isolated from surface seashore water, and emended descriptions of Mesorhizobium loti and Phyllobacterium myrsinacearum.</title>
        <authorList>
            <person name="Hameed A."/>
            <person name="Shahina M."/>
            <person name="Lai W.A."/>
            <person name="Lin S.Y."/>
            <person name="Young L.S."/>
            <person name="Liu Y.C."/>
            <person name="Hsu Y.H."/>
            <person name="Young C.C."/>
        </authorList>
    </citation>
    <scope>NUCLEOTIDE SEQUENCE [LARGE SCALE GENOMIC DNA]</scope>
    <source>
        <strain evidence="1 2">KCTC 52183</strain>
    </source>
</reference>
<gene>
    <name evidence="1" type="ORF">E0D97_10445</name>
</gene>
<keyword evidence="2" id="KW-1185">Reference proteome</keyword>
<dbReference type="Proteomes" id="UP000291301">
    <property type="component" value="Unassembled WGS sequence"/>
</dbReference>
<evidence type="ECO:0000313" key="2">
    <source>
        <dbReference type="Proteomes" id="UP000291301"/>
    </source>
</evidence>
<sequence length="100" mass="10465">MSPRNTPDETAPDAVAVAALGWIAKSPDMLGRFLALTGIEAAQIREAASEPGFLAGVLDFVLAHEPTLTAFCEDSGIAPAQVQKARRSLGSGDEDAWLLT</sequence>
<dbReference type="OrthoDB" id="7356934at2"/>
<accession>A0A4R0PDR5</accession>
<dbReference type="InterPro" id="IPR021955">
    <property type="entry name" value="DUF3572"/>
</dbReference>